<dbReference type="KEGG" id="ngr:NAEGRDRAFT_78383"/>
<dbReference type="Gene3D" id="1.25.40.10">
    <property type="entry name" value="Tetratricopeptide repeat domain"/>
    <property type="match status" value="1"/>
</dbReference>
<gene>
    <name evidence="5" type="ORF">NAEGRDRAFT_78383</name>
</gene>
<dbReference type="InParanoid" id="D2V380"/>
<dbReference type="Pfam" id="PF24544">
    <property type="entry name" value="Ig_TPPC8_2nd"/>
    <property type="match status" value="1"/>
</dbReference>
<dbReference type="PANTHER" id="PTHR12975:SF6">
    <property type="entry name" value="TRAFFICKING PROTEIN PARTICLE COMPLEX SUBUNIT 8"/>
    <property type="match status" value="1"/>
</dbReference>
<dbReference type="PANTHER" id="PTHR12975">
    <property type="entry name" value="TRANSPORT PROTEIN TRAPP"/>
    <property type="match status" value="1"/>
</dbReference>
<proteinExistence type="predicted"/>
<feature type="domain" description="TPPC8 first Ig-like" evidence="4">
    <location>
        <begin position="655"/>
        <end position="824"/>
    </location>
</feature>
<dbReference type="OMA" id="GHTISMW"/>
<feature type="compositionally biased region" description="Polar residues" evidence="1">
    <location>
        <begin position="1"/>
        <end position="24"/>
    </location>
</feature>
<evidence type="ECO:0000259" key="2">
    <source>
        <dbReference type="Pfam" id="PF24542"/>
    </source>
</evidence>
<dbReference type="EMBL" id="GG738850">
    <property type="protein sequence ID" value="EFC48728.1"/>
    <property type="molecule type" value="Genomic_DNA"/>
</dbReference>
<dbReference type="SUPFAM" id="SSF48452">
    <property type="entry name" value="TPR-like"/>
    <property type="match status" value="1"/>
</dbReference>
<dbReference type="Pfam" id="PF24542">
    <property type="entry name" value="Ig_TPPC8_C"/>
    <property type="match status" value="1"/>
</dbReference>
<evidence type="ECO:0000259" key="4">
    <source>
        <dbReference type="Pfam" id="PF24545"/>
    </source>
</evidence>
<dbReference type="VEuPathDB" id="AmoebaDB:NAEGRDRAFT_78383"/>
<dbReference type="RefSeq" id="XP_002681472.1">
    <property type="nucleotide sequence ID" value="XM_002681426.1"/>
</dbReference>
<name>D2V380_NAEGR</name>
<evidence type="ECO:0000313" key="5">
    <source>
        <dbReference type="EMBL" id="EFC48728.1"/>
    </source>
</evidence>
<sequence length="1328" mass="152212">MTDAPTRTMTLGNNITNSSSSDLGETSDKFNIPDSFPIRNANELSGWFESMFSPTVLVRTTPSVEASCAKNGLKFIDLLRPYQFFKQLNYSAISLQNFSVNFVTLGDLHKEYGENGNRIANRTEVHLREKHHSDFIGHIIKHSYDQYLRKTNQSALNQDLVDHTPWFDIFRDEFIKNLNISEHETFLHPVAVVSVISSEEVGDPIQILKGLFDPDNPPKMFKDFTMDPDILNLVIMIHDQSSPTTNSEKANSIFNKIKEKYTASSCRMLIVNSRDHLVENLVGDIWSPVLPRRHLYQKYVLDNMQPNGFYLSKQDVQYIANNVDFIVNQVVASMDAKIKTVSNTVLANKKGIKNTIKSWFTKKTKAEEEGITPEMQLRRLADLLFLLREYDEAYSVYKLISGDFKKEPKNYAGCLEMMAICTLLSPTAQTSNKKEIESNMDNALTAYKTANQPNYTLRLLLIQACYYRSKTLFKKAGELFTRASNVDENNFLQAALFFEQTALCYRGSMDRLTRKSALFLILAGYRYSHTDQMKHSFRCYRTSFRIYNNREWLQIYEHLSYTMGKLTNDMKDLKSSVEFYHEFLTVCKQGPDQQFKFMEVFSQTVSSYINEQKQKGVMDVKFDFLEMPKVDQSNVRVLLNSYYGEPVYTDVIPDEEWAKLEETLVRKVRGPIVFFKWEKGINDMKKIESTIVGEPIHVDVKISNSLIVPIQVRDISLDAILKSPNLPENEKGFISEAVNVSIQGNDTIIVRLKITPTEVGDLSIRGVRWKILNNIQGFKHFSVKGRRLNENKQHRTSVQYEQDNRLILKVINPTPLLDVQFTESIDHLWNGELKKTTMIVTNIGKADLKNLKLKINHPSIYFLSDDPNMNNFQFMDTNTPQRDSTFISNTYGIERDFTYYDISESLSTGSKIEIPVFVRGSYSGVHDAKFLFYYEPVEPVEDLKYRLHRFHTTLKVMDSLRVTTFCDSSYCELGSFICGVKLHNLRPDQFIQLDQLVSVSPLWEITPVIPVASQSIIILPKESYTLYLKIFKNTEQEKKMAGIISTKEKLPDVELIHRSFSTGNSDRLIDTTKRPYLEFLFSESKKHELTFFGKTVTTGSGDTLVDIEEQLNSLSLQAIWRGGPCELGITYHSKVSFLPHAKKPKRIHMAAKFPSKENLICPIEVNLEYEREIIHQFTSSQPSCSVAFDVKISNVSPDLHTDITLELLPPFATSGTSKLRAQSVLPTTVATTSTGPQNFYLWSGPTRFFMKDLKPNSGEVKVTVQATFFSPGVYNLNQFRISWKFMDQSNIARVIPHSFVEEQYLITVVQPETTSVPSSNTNVDDLFL</sequence>
<feature type="domain" description="TPPC8 C-terminal Ig-like" evidence="2">
    <location>
        <begin position="1163"/>
        <end position="1283"/>
    </location>
</feature>
<evidence type="ECO:0000259" key="3">
    <source>
        <dbReference type="Pfam" id="PF24544"/>
    </source>
</evidence>
<dbReference type="Pfam" id="PF12739">
    <property type="entry name" value="TRAPPC-Trs85"/>
    <property type="match status" value="1"/>
</dbReference>
<keyword evidence="6" id="KW-1185">Reference proteome</keyword>
<dbReference type="GeneID" id="8861575"/>
<dbReference type="InterPro" id="IPR057651">
    <property type="entry name" value="Ig_TPPC8_C"/>
</dbReference>
<reference evidence="5 6" key="1">
    <citation type="journal article" date="2010" name="Cell">
        <title>The genome of Naegleria gruberi illuminates early eukaryotic versatility.</title>
        <authorList>
            <person name="Fritz-Laylin L.K."/>
            <person name="Prochnik S.E."/>
            <person name="Ginger M.L."/>
            <person name="Dacks J.B."/>
            <person name="Carpenter M.L."/>
            <person name="Field M.C."/>
            <person name="Kuo A."/>
            <person name="Paredez A."/>
            <person name="Chapman J."/>
            <person name="Pham J."/>
            <person name="Shu S."/>
            <person name="Neupane R."/>
            <person name="Cipriano M."/>
            <person name="Mancuso J."/>
            <person name="Tu H."/>
            <person name="Salamov A."/>
            <person name="Lindquist E."/>
            <person name="Shapiro H."/>
            <person name="Lucas S."/>
            <person name="Grigoriev I.V."/>
            <person name="Cande W.Z."/>
            <person name="Fulton C."/>
            <person name="Rokhsar D.S."/>
            <person name="Dawson S.C."/>
        </authorList>
    </citation>
    <scope>NUCLEOTIDE SEQUENCE [LARGE SCALE GENOMIC DNA]</scope>
    <source>
        <strain evidence="5 6">NEG-M</strain>
    </source>
</reference>
<dbReference type="InterPro" id="IPR024420">
    <property type="entry name" value="TRAPP_III_complex_Trs85"/>
</dbReference>
<dbReference type="GO" id="GO:1990072">
    <property type="term" value="C:TRAPPIII protein complex"/>
    <property type="evidence" value="ECO:0007669"/>
    <property type="project" value="TreeGrafter"/>
</dbReference>
<feature type="region of interest" description="Disordered" evidence="1">
    <location>
        <begin position="1"/>
        <end position="25"/>
    </location>
</feature>
<evidence type="ECO:0000256" key="1">
    <source>
        <dbReference type="SAM" id="MobiDB-lite"/>
    </source>
</evidence>
<dbReference type="STRING" id="5762.D2V380"/>
<evidence type="ECO:0000313" key="6">
    <source>
        <dbReference type="Proteomes" id="UP000006671"/>
    </source>
</evidence>
<dbReference type="InterPro" id="IPR011990">
    <property type="entry name" value="TPR-like_helical_dom_sf"/>
</dbReference>
<dbReference type="Proteomes" id="UP000006671">
    <property type="component" value="Unassembled WGS sequence"/>
</dbReference>
<accession>D2V380</accession>
<feature type="domain" description="TPPC8 second Ig-like" evidence="3">
    <location>
        <begin position="831"/>
        <end position="947"/>
    </location>
</feature>
<organism evidence="6">
    <name type="scientific">Naegleria gruberi</name>
    <name type="common">Amoeba</name>
    <dbReference type="NCBI Taxonomy" id="5762"/>
    <lineage>
        <taxon>Eukaryota</taxon>
        <taxon>Discoba</taxon>
        <taxon>Heterolobosea</taxon>
        <taxon>Tetramitia</taxon>
        <taxon>Eutetramitia</taxon>
        <taxon>Vahlkampfiidae</taxon>
        <taxon>Naegleria</taxon>
    </lineage>
</organism>
<dbReference type="InterPro" id="IPR058538">
    <property type="entry name" value="Ig_TPPC8_2nd"/>
</dbReference>
<dbReference type="eggNOG" id="KOG1938">
    <property type="taxonomic scope" value="Eukaryota"/>
</dbReference>
<dbReference type="Pfam" id="PF24545">
    <property type="entry name" value="Ig_TPPC8_1st"/>
    <property type="match status" value="1"/>
</dbReference>
<dbReference type="OrthoDB" id="203724at2759"/>
<dbReference type="InterPro" id="IPR058541">
    <property type="entry name" value="Ig_TPPC8_1st"/>
</dbReference>
<protein>
    <submittedName>
        <fullName evidence="5">Predicted protein</fullName>
    </submittedName>
</protein>